<dbReference type="InterPro" id="IPR050287">
    <property type="entry name" value="MTA/SAH_deaminase"/>
</dbReference>
<evidence type="ECO:0000313" key="4">
    <source>
        <dbReference type="EMBL" id="UZP74379.1"/>
    </source>
</evidence>
<dbReference type="Proteomes" id="UP001317963">
    <property type="component" value="Chromosome"/>
</dbReference>
<dbReference type="Gene3D" id="3.20.20.140">
    <property type="entry name" value="Metal-dependent hydrolases"/>
    <property type="match status" value="1"/>
</dbReference>
<gene>
    <name evidence="4" type="ORF">E0F26_06330</name>
</gene>
<dbReference type="Pfam" id="PF01979">
    <property type="entry name" value="Amidohydro_1"/>
    <property type="match status" value="1"/>
</dbReference>
<evidence type="ECO:0000256" key="2">
    <source>
        <dbReference type="ARBA" id="ARBA00022801"/>
    </source>
</evidence>
<proteinExistence type="inferred from homology"/>
<evidence type="ECO:0000313" key="5">
    <source>
        <dbReference type="Proteomes" id="UP001317963"/>
    </source>
</evidence>
<dbReference type="SUPFAM" id="SSF51556">
    <property type="entry name" value="Metallo-dependent hydrolases"/>
    <property type="match status" value="1"/>
</dbReference>
<dbReference type="Gene3D" id="2.30.40.10">
    <property type="entry name" value="Urease, subunit C, domain 1"/>
    <property type="match status" value="1"/>
</dbReference>
<dbReference type="NCBIfam" id="NF006549">
    <property type="entry name" value="PRK09045.1"/>
    <property type="match status" value="1"/>
</dbReference>
<sequence length="436" mass="46479">MTLPNFALHADAIIPIAGPEKIVTGKSLIVRNGLIEGLVLTEDARQIEDVEHIDLPGHTLMPGLVNAHGHAAMTLLRGYADDMPLARWLNDKIWPTEGKWVAPDFVRDGTEIAAAEMILSGITTTSDMYFFPDVAAQTLSSAGMRTQIVFPIMNVPTSWASDAREYLDKGLGLRDHFRNDELVDVGLGPHSTYTVDESLLSTTAMLANELDAAVQIHLHETQAEVLAHVDATGERPIDLLARIGLLGPRTQCVHMTDLGNQDIDTLVQHGAHVVHCPRSNMKLASGACPVTKLRAAGVNVALGTDGAASNNKLNGLAEMQSASLLAKLESGDPTALSAIDSIKAATLDGARAMGLDTVTGSLEAGKSADIIALDTTGLSMAPSHSLDSNIVYANSGTEVTWSWIAGKNVLKNRQLQTLDNDTLNDKARAWRAKLSG</sequence>
<keyword evidence="5" id="KW-1185">Reference proteome</keyword>
<dbReference type="InterPro" id="IPR011059">
    <property type="entry name" value="Metal-dep_hydrolase_composite"/>
</dbReference>
<organism evidence="4 5">
    <name type="scientific">Candidatus Paraluminiphilus aquimaris</name>
    <dbReference type="NCBI Taxonomy" id="2518994"/>
    <lineage>
        <taxon>Bacteria</taxon>
        <taxon>Pseudomonadati</taxon>
        <taxon>Pseudomonadota</taxon>
        <taxon>Gammaproteobacteria</taxon>
        <taxon>Cellvibrionales</taxon>
        <taxon>Halieaceae</taxon>
        <taxon>Candidatus Paraluminiphilus</taxon>
    </lineage>
</organism>
<accession>A0ABY6Q5R5</accession>
<dbReference type="CDD" id="cd01298">
    <property type="entry name" value="ATZ_TRZ_like"/>
    <property type="match status" value="1"/>
</dbReference>
<evidence type="ECO:0000256" key="1">
    <source>
        <dbReference type="ARBA" id="ARBA00006745"/>
    </source>
</evidence>
<protein>
    <submittedName>
        <fullName evidence="4">TRZ/ATZ family hydrolase</fullName>
    </submittedName>
</protein>
<name>A0ABY6Q5R5_9GAMM</name>
<comment type="similarity">
    <text evidence="1">Belongs to the metallo-dependent hydrolases superfamily. ATZ/TRZ family.</text>
</comment>
<dbReference type="EMBL" id="CP036501">
    <property type="protein sequence ID" value="UZP74379.1"/>
    <property type="molecule type" value="Genomic_DNA"/>
</dbReference>
<dbReference type="SUPFAM" id="SSF51338">
    <property type="entry name" value="Composite domain of metallo-dependent hydrolases"/>
    <property type="match status" value="1"/>
</dbReference>
<feature type="domain" description="Amidohydrolase-related" evidence="3">
    <location>
        <begin position="59"/>
        <end position="409"/>
    </location>
</feature>
<dbReference type="GO" id="GO:0016787">
    <property type="term" value="F:hydrolase activity"/>
    <property type="evidence" value="ECO:0007669"/>
    <property type="project" value="UniProtKB-KW"/>
</dbReference>
<keyword evidence="2 4" id="KW-0378">Hydrolase</keyword>
<dbReference type="InterPro" id="IPR006680">
    <property type="entry name" value="Amidohydro-rel"/>
</dbReference>
<reference evidence="4 5" key="1">
    <citation type="submission" date="2019-02" db="EMBL/GenBank/DDBJ databases">
        <title>Halieaceae_genomes.</title>
        <authorList>
            <person name="Li S.-H."/>
        </authorList>
    </citation>
    <scope>NUCLEOTIDE SEQUENCE [LARGE SCALE GENOMIC DNA]</scope>
    <source>
        <strain evidence="4 5">JH123</strain>
    </source>
</reference>
<dbReference type="PANTHER" id="PTHR43794:SF11">
    <property type="entry name" value="AMIDOHYDROLASE-RELATED DOMAIN-CONTAINING PROTEIN"/>
    <property type="match status" value="1"/>
</dbReference>
<dbReference type="RefSeq" id="WP_279240824.1">
    <property type="nucleotide sequence ID" value="NZ_CP036501.1"/>
</dbReference>
<dbReference type="InterPro" id="IPR032466">
    <property type="entry name" value="Metal_Hydrolase"/>
</dbReference>
<evidence type="ECO:0000259" key="3">
    <source>
        <dbReference type="Pfam" id="PF01979"/>
    </source>
</evidence>
<dbReference type="PANTHER" id="PTHR43794">
    <property type="entry name" value="AMINOHYDROLASE SSNA-RELATED"/>
    <property type="match status" value="1"/>
</dbReference>